<dbReference type="InterPro" id="IPR011009">
    <property type="entry name" value="Kinase-like_dom_sf"/>
</dbReference>
<dbReference type="SMART" id="SM00220">
    <property type="entry name" value="S_TKc"/>
    <property type="match status" value="1"/>
</dbReference>
<dbReference type="InterPro" id="IPR019734">
    <property type="entry name" value="TPR_rpt"/>
</dbReference>
<comment type="caution">
    <text evidence="8">The sequence shown here is derived from an EMBL/GenBank/DDBJ whole genome shotgun (WGS) entry which is preliminary data.</text>
</comment>
<dbReference type="InterPro" id="IPR000719">
    <property type="entry name" value="Prot_kinase_dom"/>
</dbReference>
<organism evidence="8 9">
    <name type="scientific">Denitratimonas tolerans</name>
    <dbReference type="NCBI Taxonomy" id="1338420"/>
    <lineage>
        <taxon>Bacteria</taxon>
        <taxon>Pseudomonadati</taxon>
        <taxon>Pseudomonadota</taxon>
        <taxon>Gammaproteobacteria</taxon>
        <taxon>Lysobacterales</taxon>
        <taxon>Lysobacteraceae</taxon>
        <taxon>Denitratimonas</taxon>
    </lineage>
</organism>
<dbReference type="Pfam" id="PF00069">
    <property type="entry name" value="Pkinase"/>
    <property type="match status" value="1"/>
</dbReference>
<evidence type="ECO:0000256" key="2">
    <source>
        <dbReference type="ARBA" id="ARBA00022741"/>
    </source>
</evidence>
<dbReference type="SUPFAM" id="SSF56112">
    <property type="entry name" value="Protein kinase-like (PK-like)"/>
    <property type="match status" value="1"/>
</dbReference>
<keyword evidence="5" id="KW-0802">TPR repeat</keyword>
<evidence type="ECO:0000256" key="4">
    <source>
        <dbReference type="ARBA" id="ARBA00022840"/>
    </source>
</evidence>
<dbReference type="InterPro" id="IPR017441">
    <property type="entry name" value="Protein_kinase_ATP_BS"/>
</dbReference>
<dbReference type="PROSITE" id="PS00108">
    <property type="entry name" value="PROTEIN_KINASE_ST"/>
    <property type="match status" value="1"/>
</dbReference>
<dbReference type="Gene3D" id="1.25.40.10">
    <property type="entry name" value="Tetratricopeptide repeat domain"/>
    <property type="match status" value="2"/>
</dbReference>
<accession>A0AAW9R0N2</accession>
<evidence type="ECO:0000313" key="9">
    <source>
        <dbReference type="Proteomes" id="UP001364472"/>
    </source>
</evidence>
<protein>
    <submittedName>
        <fullName evidence="8">Serine/threonine-protein kinase</fullName>
        <ecNumber evidence="8">2.7.11.1</ecNumber>
    </submittedName>
</protein>
<dbReference type="PROSITE" id="PS00107">
    <property type="entry name" value="PROTEIN_KINASE_ATP"/>
    <property type="match status" value="1"/>
</dbReference>
<dbReference type="Pfam" id="PF13374">
    <property type="entry name" value="TPR_10"/>
    <property type="match status" value="1"/>
</dbReference>
<evidence type="ECO:0000256" key="6">
    <source>
        <dbReference type="PROSITE-ProRule" id="PRU10141"/>
    </source>
</evidence>
<dbReference type="Proteomes" id="UP001364472">
    <property type="component" value="Unassembled WGS sequence"/>
</dbReference>
<dbReference type="GO" id="GO:0004674">
    <property type="term" value="F:protein serine/threonine kinase activity"/>
    <property type="evidence" value="ECO:0007669"/>
    <property type="project" value="UniProtKB-EC"/>
</dbReference>
<keyword evidence="3 8" id="KW-0418">Kinase</keyword>
<gene>
    <name evidence="8" type="ORF">WB794_07620</name>
</gene>
<proteinExistence type="predicted"/>
<dbReference type="InterPro" id="IPR008271">
    <property type="entry name" value="Ser/Thr_kinase_AS"/>
</dbReference>
<dbReference type="GO" id="GO:0005524">
    <property type="term" value="F:ATP binding"/>
    <property type="evidence" value="ECO:0007669"/>
    <property type="project" value="UniProtKB-UniRule"/>
</dbReference>
<evidence type="ECO:0000256" key="5">
    <source>
        <dbReference type="PROSITE-ProRule" id="PRU00339"/>
    </source>
</evidence>
<dbReference type="CDD" id="cd14014">
    <property type="entry name" value="STKc_PknB_like"/>
    <property type="match status" value="1"/>
</dbReference>
<sequence>MTGAAAHAQLAELFHALLDLPPEQREARLAELDITLAERLRRLLDADDQTRDPMAAAVNLGGSMLVEPVADGMRLGPWRVLRELGAGGMGTVLLAERADGQFEQQVAIKLIRGFPTTEGQRRLRQERQILAQLDHPNIARLIDGGQTPDGQPYVVMEYVQGVGLLDYLAQAAPGIEARLALFDRIADAVQHAHGRLVIHRDLKPANVLVQDNGDPKLLDFGVAKLVDVGADSGEQESSTRVFSRGYASPEQRAGNAISTATDVYALGVVLREMLTGEREPGAHVALPDGFAPLALPADLRGILGRATEASPDDRYPTVEAMRADIARWSEGRPVLAASDSWLYRTRKFIGRHRAGVALVLLALMASSGFVWRLAVERSRAIEAEATATRALEAAERDNQAARASLEFLVRTLAAAAPEVAMSTQISVRDLLDQARAGMTEDAALPLNARQTVQRLLGNLYMSLGEPVIAAELFSDGVAGVEPKTTAEALAFARDLDSLSSLQGTLGQGDASLRHAQDGAALRERFAPGDAAERIRSQAQLAYAHYRRNELDQAHRLWDAILANPPPDAPIDTLLDVYHVSATSWLAQNEYERGLATSRAGLAYASSKGIATQSILIVSLVRAHAELLTNAGRAAEATDLLQDIIAVQENTAGLRGIRAGNLFNALGNALSAQGRYREAVEALHRADALTRDSAQSDPDRAISLGNLGSVMENAGDYAGALRNFDAAFALVENSTAPRDAVMQIRRNRARCLGLSGRHAEALAQLEALQDQSRRDEGEDSANYALTTWQLAVLARQMHDPARGEGWLEEAARVFTAIVGPDHILHAHVLRVRAAFAQMRGDLTAAARDIDEAITRLEALGGIEVDVAIARAERAGINAERGRRAAARRELAQALPILRTAMLPAEVNRARAEAVASHLGLPASGQ</sequence>
<evidence type="ECO:0000256" key="3">
    <source>
        <dbReference type="ARBA" id="ARBA00022777"/>
    </source>
</evidence>
<dbReference type="PROSITE" id="PS50011">
    <property type="entry name" value="PROTEIN_KINASE_DOM"/>
    <property type="match status" value="1"/>
</dbReference>
<dbReference type="AlphaFoldDB" id="A0AAW9R0N2"/>
<evidence type="ECO:0000313" key="8">
    <source>
        <dbReference type="EMBL" id="MEJ1249537.1"/>
    </source>
</evidence>
<keyword evidence="2 6" id="KW-0547">Nucleotide-binding</keyword>
<keyword evidence="1 8" id="KW-0808">Transferase</keyword>
<dbReference type="PANTHER" id="PTHR43289">
    <property type="entry name" value="MITOGEN-ACTIVATED PROTEIN KINASE KINASE KINASE 20-RELATED"/>
    <property type="match status" value="1"/>
</dbReference>
<dbReference type="InterPro" id="IPR011990">
    <property type="entry name" value="TPR-like_helical_dom_sf"/>
</dbReference>
<dbReference type="EC" id="2.7.11.1" evidence="8"/>
<dbReference type="Pfam" id="PF13424">
    <property type="entry name" value="TPR_12"/>
    <property type="match status" value="1"/>
</dbReference>
<feature type="repeat" description="TPR" evidence="5">
    <location>
        <begin position="659"/>
        <end position="692"/>
    </location>
</feature>
<dbReference type="SMART" id="SM00028">
    <property type="entry name" value="TPR"/>
    <property type="match status" value="5"/>
</dbReference>
<evidence type="ECO:0000259" key="7">
    <source>
        <dbReference type="PROSITE" id="PS50011"/>
    </source>
</evidence>
<evidence type="ECO:0000256" key="1">
    <source>
        <dbReference type="ARBA" id="ARBA00022679"/>
    </source>
</evidence>
<dbReference type="PANTHER" id="PTHR43289:SF34">
    <property type="entry name" value="SERINE_THREONINE-PROTEIN KINASE YBDM-RELATED"/>
    <property type="match status" value="1"/>
</dbReference>
<keyword evidence="4 6" id="KW-0067">ATP-binding</keyword>
<dbReference type="Gene3D" id="3.30.200.20">
    <property type="entry name" value="Phosphorylase Kinase, domain 1"/>
    <property type="match status" value="1"/>
</dbReference>
<dbReference type="PROSITE" id="PS50005">
    <property type="entry name" value="TPR"/>
    <property type="match status" value="1"/>
</dbReference>
<dbReference type="Gene3D" id="1.10.510.10">
    <property type="entry name" value="Transferase(Phosphotransferase) domain 1"/>
    <property type="match status" value="1"/>
</dbReference>
<name>A0AAW9R0N2_9GAMM</name>
<feature type="domain" description="Protein kinase" evidence="7">
    <location>
        <begin position="78"/>
        <end position="335"/>
    </location>
</feature>
<keyword evidence="9" id="KW-1185">Reference proteome</keyword>
<dbReference type="SUPFAM" id="SSF48452">
    <property type="entry name" value="TPR-like"/>
    <property type="match status" value="3"/>
</dbReference>
<dbReference type="EMBL" id="JBBDHC010000008">
    <property type="protein sequence ID" value="MEJ1249537.1"/>
    <property type="molecule type" value="Genomic_DNA"/>
</dbReference>
<reference evidence="8 9" key="1">
    <citation type="journal article" date="2016" name="Antonie Van Leeuwenhoek">
        <title>Denitratimonas tolerans gen. nov., sp. nov., a denitrifying bacterium isolated from a bioreactor for tannery wastewater treatment.</title>
        <authorList>
            <person name="Han S.I."/>
            <person name="Kim J.O."/>
            <person name="Lee Y.R."/>
            <person name="Ekpeghere K.I."/>
            <person name="Koh S.C."/>
            <person name="Whang K.S."/>
        </authorList>
    </citation>
    <scope>NUCLEOTIDE SEQUENCE [LARGE SCALE GENOMIC DNA]</scope>
    <source>
        <strain evidence="8 9">KACC 17565</strain>
    </source>
</reference>
<feature type="binding site" evidence="6">
    <location>
        <position position="109"/>
    </location>
    <ligand>
        <name>ATP</name>
        <dbReference type="ChEBI" id="CHEBI:30616"/>
    </ligand>
</feature>
<dbReference type="RefSeq" id="WP_337335251.1">
    <property type="nucleotide sequence ID" value="NZ_JBBDHC010000008.1"/>
</dbReference>